<dbReference type="Proteomes" id="UP000054485">
    <property type="component" value="Unassembled WGS sequence"/>
</dbReference>
<dbReference type="AlphaFoldDB" id="A0A0D0A6V1"/>
<accession>A0A0D0A6V1</accession>
<evidence type="ECO:0000313" key="2">
    <source>
        <dbReference type="Proteomes" id="UP000054485"/>
    </source>
</evidence>
<reference evidence="2" key="2">
    <citation type="submission" date="2015-01" db="EMBL/GenBank/DDBJ databases">
        <title>Evolutionary Origins and Diversification of the Mycorrhizal Mutualists.</title>
        <authorList>
            <consortium name="DOE Joint Genome Institute"/>
            <consortium name="Mycorrhizal Genomics Consortium"/>
            <person name="Kohler A."/>
            <person name="Kuo A."/>
            <person name="Nagy L.G."/>
            <person name="Floudas D."/>
            <person name="Copeland A."/>
            <person name="Barry K.W."/>
            <person name="Cichocki N."/>
            <person name="Veneault-Fourrey C."/>
            <person name="LaButti K."/>
            <person name="Lindquist E.A."/>
            <person name="Lipzen A."/>
            <person name="Lundell T."/>
            <person name="Morin E."/>
            <person name="Murat C."/>
            <person name="Riley R."/>
            <person name="Ohm R."/>
            <person name="Sun H."/>
            <person name="Tunlid A."/>
            <person name="Henrissat B."/>
            <person name="Grigoriev I.V."/>
            <person name="Hibbett D.S."/>
            <person name="Martin F."/>
        </authorList>
    </citation>
    <scope>NUCLEOTIDE SEQUENCE [LARGE SCALE GENOMIC DNA]</scope>
    <source>
        <strain evidence="2">UH-Slu-Lm8-n1</strain>
    </source>
</reference>
<gene>
    <name evidence="1" type="ORF">CY34DRAFT_487129</name>
</gene>
<proteinExistence type="predicted"/>
<sequence>MAGTLTLRVATQSYTGQKSHHEYYVALAAASTSTPDQNIVLRCLQNRFYSGRAFRACKAN</sequence>
<keyword evidence="2" id="KW-1185">Reference proteome</keyword>
<name>A0A0D0A6V1_9AGAM</name>
<protein>
    <submittedName>
        <fullName evidence="1">Uncharacterized protein</fullName>
    </submittedName>
</protein>
<reference evidence="1 2" key="1">
    <citation type="submission" date="2014-04" db="EMBL/GenBank/DDBJ databases">
        <authorList>
            <consortium name="DOE Joint Genome Institute"/>
            <person name="Kuo A."/>
            <person name="Ruytinx J."/>
            <person name="Rineau F."/>
            <person name="Colpaert J."/>
            <person name="Kohler A."/>
            <person name="Nagy L.G."/>
            <person name="Floudas D."/>
            <person name="Copeland A."/>
            <person name="Barry K.W."/>
            <person name="Cichocki N."/>
            <person name="Veneault-Fourrey C."/>
            <person name="LaButti K."/>
            <person name="Lindquist E.A."/>
            <person name="Lipzen A."/>
            <person name="Lundell T."/>
            <person name="Morin E."/>
            <person name="Murat C."/>
            <person name="Sun H."/>
            <person name="Tunlid A."/>
            <person name="Henrissat B."/>
            <person name="Grigoriev I.V."/>
            <person name="Hibbett D.S."/>
            <person name="Martin F."/>
            <person name="Nordberg H.P."/>
            <person name="Cantor M.N."/>
            <person name="Hua S.X."/>
        </authorList>
    </citation>
    <scope>NUCLEOTIDE SEQUENCE [LARGE SCALE GENOMIC DNA]</scope>
    <source>
        <strain evidence="1 2">UH-Slu-Lm8-n1</strain>
    </source>
</reference>
<organism evidence="1 2">
    <name type="scientific">Suillus luteus UH-Slu-Lm8-n1</name>
    <dbReference type="NCBI Taxonomy" id="930992"/>
    <lineage>
        <taxon>Eukaryota</taxon>
        <taxon>Fungi</taxon>
        <taxon>Dikarya</taxon>
        <taxon>Basidiomycota</taxon>
        <taxon>Agaricomycotina</taxon>
        <taxon>Agaricomycetes</taxon>
        <taxon>Agaricomycetidae</taxon>
        <taxon>Boletales</taxon>
        <taxon>Suillineae</taxon>
        <taxon>Suillaceae</taxon>
        <taxon>Suillus</taxon>
    </lineage>
</organism>
<evidence type="ECO:0000313" key="1">
    <source>
        <dbReference type="EMBL" id="KIK45825.1"/>
    </source>
</evidence>
<dbReference type="HOGENOM" id="CLU_2943368_0_0_1"/>
<dbReference type="EMBL" id="KN835167">
    <property type="protein sequence ID" value="KIK45825.1"/>
    <property type="molecule type" value="Genomic_DNA"/>
</dbReference>
<dbReference type="InParanoid" id="A0A0D0A6V1"/>